<accession>A0A4R2BLC1</accession>
<dbReference type="SUPFAM" id="SSF52266">
    <property type="entry name" value="SGNH hydrolase"/>
    <property type="match status" value="1"/>
</dbReference>
<evidence type="ECO:0000313" key="3">
    <source>
        <dbReference type="EMBL" id="TCN28057.1"/>
    </source>
</evidence>
<dbReference type="Pfam" id="PF13472">
    <property type="entry name" value="Lipase_GDSL_2"/>
    <property type="match status" value="1"/>
</dbReference>
<evidence type="ECO:0000313" key="4">
    <source>
        <dbReference type="Proteomes" id="UP000295689"/>
    </source>
</evidence>
<name>A0A4R2BLC1_9BACI</name>
<dbReference type="Gene3D" id="3.40.50.1110">
    <property type="entry name" value="SGNH hydrolase"/>
    <property type="match status" value="1"/>
</dbReference>
<keyword evidence="1" id="KW-1133">Transmembrane helix</keyword>
<dbReference type="GO" id="GO:0004622">
    <property type="term" value="F:phosphatidylcholine lysophospholipase activity"/>
    <property type="evidence" value="ECO:0007669"/>
    <property type="project" value="TreeGrafter"/>
</dbReference>
<dbReference type="PANTHER" id="PTHR30383">
    <property type="entry name" value="THIOESTERASE 1/PROTEASE 1/LYSOPHOSPHOLIPASE L1"/>
    <property type="match status" value="1"/>
</dbReference>
<dbReference type="InterPro" id="IPR051532">
    <property type="entry name" value="Ester_Hydrolysis_Enzymes"/>
</dbReference>
<dbReference type="InterPro" id="IPR013830">
    <property type="entry name" value="SGNH_hydro"/>
</dbReference>
<dbReference type="AlphaFoldDB" id="A0A4R2BLC1"/>
<protein>
    <submittedName>
        <fullName evidence="3">Lysophospholipase L1-like esterase</fullName>
    </submittedName>
</protein>
<dbReference type="RefSeq" id="WP_199232649.1">
    <property type="nucleotide sequence ID" value="NZ_JABUHM010000006.1"/>
</dbReference>
<proteinExistence type="predicted"/>
<dbReference type="EMBL" id="SLVV01000001">
    <property type="protein sequence ID" value="TCN28057.1"/>
    <property type="molecule type" value="Genomic_DNA"/>
</dbReference>
<dbReference type="InterPro" id="IPR036514">
    <property type="entry name" value="SGNH_hydro_sf"/>
</dbReference>
<keyword evidence="1" id="KW-0472">Membrane</keyword>
<dbReference type="Proteomes" id="UP000295689">
    <property type="component" value="Unassembled WGS sequence"/>
</dbReference>
<dbReference type="PANTHER" id="PTHR30383:SF5">
    <property type="entry name" value="SGNH HYDROLASE-TYPE ESTERASE DOMAIN-CONTAINING PROTEIN"/>
    <property type="match status" value="1"/>
</dbReference>
<sequence length="241" mass="27216">MDFKRISFIIGGMVIALLAGGFFGGRIAADHLVEKTLKENYQQRVESWQETNKTLKAGSVVFLGDSLVEFFQVNEYFEGVTAINRGIKGDTTEGVLKRMKESVHDVKPSKVFLLIGTNDLGIEEKEPEYIVNNIGKIVQEIRDHNPGTKIYIQSLYPVNHSDAKKIDKADVGSRTNKDITLINEGLKKLCEAEGITYIDVYSNLLDEDRMLDLDYTREGLHLNGQGYRKVVEILRPYIEEA</sequence>
<feature type="transmembrane region" description="Helical" evidence="1">
    <location>
        <begin position="6"/>
        <end position="29"/>
    </location>
</feature>
<evidence type="ECO:0000259" key="2">
    <source>
        <dbReference type="Pfam" id="PF13472"/>
    </source>
</evidence>
<feature type="domain" description="SGNH hydrolase-type esterase" evidence="2">
    <location>
        <begin position="75"/>
        <end position="228"/>
    </location>
</feature>
<gene>
    <name evidence="3" type="ORF">EV146_101388</name>
</gene>
<organism evidence="3 4">
    <name type="scientific">Mesobacillus foraminis</name>
    <dbReference type="NCBI Taxonomy" id="279826"/>
    <lineage>
        <taxon>Bacteria</taxon>
        <taxon>Bacillati</taxon>
        <taxon>Bacillota</taxon>
        <taxon>Bacilli</taxon>
        <taxon>Bacillales</taxon>
        <taxon>Bacillaceae</taxon>
        <taxon>Mesobacillus</taxon>
    </lineage>
</organism>
<comment type="caution">
    <text evidence="3">The sequence shown here is derived from an EMBL/GenBank/DDBJ whole genome shotgun (WGS) entry which is preliminary data.</text>
</comment>
<keyword evidence="1" id="KW-0812">Transmembrane</keyword>
<keyword evidence="4" id="KW-1185">Reference proteome</keyword>
<evidence type="ECO:0000256" key="1">
    <source>
        <dbReference type="SAM" id="Phobius"/>
    </source>
</evidence>
<reference evidence="3 4" key="1">
    <citation type="journal article" date="2015" name="Stand. Genomic Sci.">
        <title>Genomic Encyclopedia of Bacterial and Archaeal Type Strains, Phase III: the genomes of soil and plant-associated and newly described type strains.</title>
        <authorList>
            <person name="Whitman W.B."/>
            <person name="Woyke T."/>
            <person name="Klenk H.P."/>
            <person name="Zhou Y."/>
            <person name="Lilburn T.G."/>
            <person name="Beck B.J."/>
            <person name="De Vos P."/>
            <person name="Vandamme P."/>
            <person name="Eisen J.A."/>
            <person name="Garrity G."/>
            <person name="Hugenholtz P."/>
            <person name="Kyrpides N.C."/>
        </authorList>
    </citation>
    <scope>NUCLEOTIDE SEQUENCE [LARGE SCALE GENOMIC DNA]</scope>
    <source>
        <strain evidence="3 4">CV53</strain>
    </source>
</reference>